<feature type="domain" description="G" evidence="3">
    <location>
        <begin position="47"/>
        <end position="190"/>
    </location>
</feature>
<evidence type="ECO:0000313" key="5">
    <source>
        <dbReference type="Proteomes" id="UP000050867"/>
    </source>
</evidence>
<name>A0A0T6LPA5_WENVI</name>
<dbReference type="STRING" id="76728.AQ490_05895"/>
<feature type="transmembrane region" description="Helical" evidence="2">
    <location>
        <begin position="444"/>
        <end position="467"/>
    </location>
</feature>
<dbReference type="Gene3D" id="3.40.50.300">
    <property type="entry name" value="P-loop containing nucleotide triphosphate hydrolases"/>
    <property type="match status" value="1"/>
</dbReference>
<dbReference type="InterPro" id="IPR006073">
    <property type="entry name" value="GTP-bd"/>
</dbReference>
<dbReference type="Proteomes" id="UP000050867">
    <property type="component" value="Unassembled WGS sequence"/>
</dbReference>
<dbReference type="GO" id="GO:0019843">
    <property type="term" value="F:rRNA binding"/>
    <property type="evidence" value="ECO:0007669"/>
    <property type="project" value="TreeGrafter"/>
</dbReference>
<reference evidence="4 5" key="1">
    <citation type="submission" date="2015-10" db="EMBL/GenBank/DDBJ databases">
        <title>Draft genome sequence of pyrrolomycin-producing Streptomyces vitaminophilus.</title>
        <authorList>
            <person name="Graham D.E."/>
            <person name="Mahan K.M."/>
            <person name="Klingeman D.M."/>
            <person name="Hettich R.L."/>
            <person name="Parry R.J."/>
        </authorList>
    </citation>
    <scope>NUCLEOTIDE SEQUENCE [LARGE SCALE GENOMIC DNA]</scope>
    <source>
        <strain evidence="4 5">ATCC 31673</strain>
    </source>
</reference>
<dbReference type="InterPro" id="IPR005662">
    <property type="entry name" value="GTPase_Era-like"/>
</dbReference>
<dbReference type="Pfam" id="PF01926">
    <property type="entry name" value="MMR_HSR1"/>
    <property type="match status" value="1"/>
</dbReference>
<proteinExistence type="predicted"/>
<dbReference type="InterPro" id="IPR027417">
    <property type="entry name" value="P-loop_NTPase"/>
</dbReference>
<dbReference type="eggNOG" id="COG0699">
    <property type="taxonomic scope" value="Bacteria"/>
</dbReference>
<evidence type="ECO:0000256" key="1">
    <source>
        <dbReference type="SAM" id="MobiDB-lite"/>
    </source>
</evidence>
<dbReference type="AlphaFoldDB" id="A0A0T6LPA5"/>
<dbReference type="GO" id="GO:0005829">
    <property type="term" value="C:cytosol"/>
    <property type="evidence" value="ECO:0007669"/>
    <property type="project" value="TreeGrafter"/>
</dbReference>
<keyword evidence="2" id="KW-0812">Transmembrane</keyword>
<comment type="caution">
    <text evidence="4">The sequence shown here is derived from an EMBL/GenBank/DDBJ whole genome shotgun (WGS) entry which is preliminary data.</text>
</comment>
<feature type="transmembrane region" description="Helical" evidence="2">
    <location>
        <begin position="487"/>
        <end position="507"/>
    </location>
</feature>
<keyword evidence="5" id="KW-1185">Reference proteome</keyword>
<dbReference type="GO" id="GO:0043024">
    <property type="term" value="F:ribosomal small subunit binding"/>
    <property type="evidence" value="ECO:0007669"/>
    <property type="project" value="TreeGrafter"/>
</dbReference>
<dbReference type="GO" id="GO:0000028">
    <property type="term" value="P:ribosomal small subunit assembly"/>
    <property type="evidence" value="ECO:0007669"/>
    <property type="project" value="TreeGrafter"/>
</dbReference>
<keyword evidence="2" id="KW-1133">Transmembrane helix</keyword>
<dbReference type="GO" id="GO:0005525">
    <property type="term" value="F:GTP binding"/>
    <property type="evidence" value="ECO:0007669"/>
    <property type="project" value="InterPro"/>
</dbReference>
<accession>A0A0T6LPA5</accession>
<dbReference type="EMBL" id="LLZU01000035">
    <property type="protein sequence ID" value="KRV47943.1"/>
    <property type="molecule type" value="Genomic_DNA"/>
</dbReference>
<dbReference type="OrthoDB" id="974105at2"/>
<dbReference type="PANTHER" id="PTHR42698">
    <property type="entry name" value="GTPASE ERA"/>
    <property type="match status" value="1"/>
</dbReference>
<evidence type="ECO:0000259" key="3">
    <source>
        <dbReference type="Pfam" id="PF01926"/>
    </source>
</evidence>
<dbReference type="PANTHER" id="PTHR42698:SF1">
    <property type="entry name" value="GTPASE ERA, MITOCHONDRIAL"/>
    <property type="match status" value="1"/>
</dbReference>
<feature type="region of interest" description="Disordered" evidence="1">
    <location>
        <begin position="404"/>
        <end position="428"/>
    </location>
</feature>
<protein>
    <recommendedName>
        <fullName evidence="3">G domain-containing protein</fullName>
    </recommendedName>
</protein>
<feature type="compositionally biased region" description="Low complexity" evidence="1">
    <location>
        <begin position="410"/>
        <end position="427"/>
    </location>
</feature>
<keyword evidence="2" id="KW-0472">Membrane</keyword>
<gene>
    <name evidence="4" type="ORF">AQ490_05895</name>
</gene>
<sequence>MDERLSAFEELLRLSAPRVPGETLSPARDVLRRAGERRRMSLAHTVVALAGTTGSGKSSLFNAVCGLDLSVTGVRRPTTSTPVACVWRSQGAGELLDRLGVPERSRFSGHGALDTGRLAPPDGLPGLVLLDLPDLDSADRRQREQMDRMLGLVDAMVWVLDPEKYADASVHERCLRPLVGHAEVMVVVLNQIDRLPQDAVLPCLTDLRRLLDEDGLASGEHGEDGTQVFATSALTGQGVGELRAALGRMVRERRAAERRLRAELDRVARRLRPVYVGGGPVPGLGGGARERFADRLAEAVGARAAGRAAERDWIQGIAAACAPPYGRFLTRSSRGRGTEVGPVPAHRPLVAEAVREVVRVASSGLPEPWATGVRTAGERGGRALAWELDDVGRWTAVSPWPHPLAPDPVPASGAGAEQGAEAAPVGQPTACPRQWWRPVAVVQWLLAGVVLLGLLGLLARAAAVAGIGRVTPGDWTAGTGWRDGGPWWLPGLLLGTGLTLGLLLTWLGRWAAGSVARHCGQEVERRIGEAAEERGHALVIEPIEAELRCYHEVRQRYGAVAAGSGPIWS</sequence>
<evidence type="ECO:0000313" key="4">
    <source>
        <dbReference type="EMBL" id="KRV47943.1"/>
    </source>
</evidence>
<evidence type="ECO:0000256" key="2">
    <source>
        <dbReference type="SAM" id="Phobius"/>
    </source>
</evidence>
<organism evidence="4 5">
    <name type="scientific">Wenjunlia vitaminophila</name>
    <name type="common">Streptomyces vitaminophilus</name>
    <dbReference type="NCBI Taxonomy" id="76728"/>
    <lineage>
        <taxon>Bacteria</taxon>
        <taxon>Bacillati</taxon>
        <taxon>Actinomycetota</taxon>
        <taxon>Actinomycetes</taxon>
        <taxon>Kitasatosporales</taxon>
        <taxon>Streptomycetaceae</taxon>
        <taxon>Wenjunlia</taxon>
    </lineage>
</organism>
<dbReference type="SUPFAM" id="SSF52540">
    <property type="entry name" value="P-loop containing nucleoside triphosphate hydrolases"/>
    <property type="match status" value="1"/>
</dbReference>